<keyword evidence="3" id="KW-1185">Reference proteome</keyword>
<dbReference type="InterPro" id="IPR037401">
    <property type="entry name" value="SnoaL-like"/>
</dbReference>
<dbReference type="InterPro" id="IPR032710">
    <property type="entry name" value="NTF2-like_dom_sf"/>
</dbReference>
<reference evidence="2 3" key="1">
    <citation type="submission" date="2024-09" db="EMBL/GenBank/DDBJ databases">
        <authorList>
            <person name="Sun Q."/>
            <person name="Mori K."/>
        </authorList>
    </citation>
    <scope>NUCLEOTIDE SEQUENCE [LARGE SCALE GENOMIC DNA]</scope>
    <source>
        <strain evidence="2 3">JCM 3028</strain>
    </source>
</reference>
<evidence type="ECO:0000313" key="2">
    <source>
        <dbReference type="EMBL" id="MFB9679504.1"/>
    </source>
</evidence>
<comment type="caution">
    <text evidence="2">The sequence shown here is derived from an EMBL/GenBank/DDBJ whole genome shotgun (WGS) entry which is preliminary data.</text>
</comment>
<dbReference type="Pfam" id="PF12680">
    <property type="entry name" value="SnoaL_2"/>
    <property type="match status" value="1"/>
</dbReference>
<evidence type="ECO:0000259" key="1">
    <source>
        <dbReference type="Pfam" id="PF12680"/>
    </source>
</evidence>
<gene>
    <name evidence="2" type="ORF">ACFFRH_28820</name>
</gene>
<feature type="domain" description="SnoaL-like" evidence="1">
    <location>
        <begin position="24"/>
        <end position="113"/>
    </location>
</feature>
<proteinExistence type="predicted"/>
<dbReference type="SUPFAM" id="SSF54427">
    <property type="entry name" value="NTF2-like"/>
    <property type="match status" value="1"/>
</dbReference>
<dbReference type="RefSeq" id="WP_344747149.1">
    <property type="nucleotide sequence ID" value="NZ_BAAAWW010000118.1"/>
</dbReference>
<protein>
    <submittedName>
        <fullName evidence="2">Nuclear transport factor 2 family protein</fullName>
    </submittedName>
</protein>
<dbReference type="Proteomes" id="UP001589610">
    <property type="component" value="Unassembled WGS sequence"/>
</dbReference>
<dbReference type="Gene3D" id="3.10.450.50">
    <property type="match status" value="1"/>
</dbReference>
<accession>A0ABV5TK68</accession>
<dbReference type="EMBL" id="JBHMBS010000016">
    <property type="protein sequence ID" value="MFB9679504.1"/>
    <property type="molecule type" value="Genomic_DNA"/>
</dbReference>
<sequence>MSPQQRRSRSTGLIAVAVDHARLSYDYLNAGDVDAYASLFEKDVVVRRPDLTVRGRAALERCQDGRAAHCHYTVTTVIASEEHVVVIGVLTGETAEEVEFADVFTFSEQGLFTTQQSFFFGTPG</sequence>
<name>A0ABV5TK68_9ACTN</name>
<organism evidence="2 3">
    <name type="scientific">Streptosporangium vulgare</name>
    <dbReference type="NCBI Taxonomy" id="46190"/>
    <lineage>
        <taxon>Bacteria</taxon>
        <taxon>Bacillati</taxon>
        <taxon>Actinomycetota</taxon>
        <taxon>Actinomycetes</taxon>
        <taxon>Streptosporangiales</taxon>
        <taxon>Streptosporangiaceae</taxon>
        <taxon>Streptosporangium</taxon>
    </lineage>
</organism>
<evidence type="ECO:0000313" key="3">
    <source>
        <dbReference type="Proteomes" id="UP001589610"/>
    </source>
</evidence>